<dbReference type="GO" id="GO:0051016">
    <property type="term" value="P:barbed-end actin filament capping"/>
    <property type="evidence" value="ECO:0007669"/>
    <property type="project" value="TreeGrafter"/>
</dbReference>
<dbReference type="CTD" id="323285"/>
<dbReference type="CDD" id="cd11291">
    <property type="entry name" value="gelsolin_S6_like"/>
    <property type="match status" value="1"/>
</dbReference>
<feature type="domain" description="Gelsolin-like" evidence="9">
    <location>
        <begin position="394"/>
        <end position="473"/>
    </location>
</feature>
<dbReference type="Gene3D" id="3.40.20.10">
    <property type="entry name" value="Severin"/>
    <property type="match status" value="6"/>
</dbReference>
<dbReference type="InterPro" id="IPR007123">
    <property type="entry name" value="Gelsolin-like_dom"/>
</dbReference>
<dbReference type="GeneTree" id="ENSGT00940000164612"/>
<dbReference type="FunFam" id="3.40.20.10:FF:000005">
    <property type="entry name" value="Gelsolin"/>
    <property type="match status" value="1"/>
</dbReference>
<dbReference type="SMART" id="SM00262">
    <property type="entry name" value="GEL"/>
    <property type="match status" value="6"/>
</dbReference>
<keyword evidence="6" id="KW-0106">Calcium</keyword>
<dbReference type="InterPro" id="IPR036180">
    <property type="entry name" value="Gelsolin-like_dom_sf"/>
</dbReference>
<dbReference type="GO" id="GO:0051014">
    <property type="term" value="P:actin filament severing"/>
    <property type="evidence" value="ECO:0007669"/>
    <property type="project" value="TreeGrafter"/>
</dbReference>
<dbReference type="CDD" id="cd11289">
    <property type="entry name" value="gelsolin_S2_like"/>
    <property type="match status" value="1"/>
</dbReference>
<dbReference type="PRINTS" id="PR00597">
    <property type="entry name" value="GELSOLIN"/>
</dbReference>
<dbReference type="GO" id="GO:0015629">
    <property type="term" value="C:actin cytoskeleton"/>
    <property type="evidence" value="ECO:0007669"/>
    <property type="project" value="TreeGrafter"/>
</dbReference>
<dbReference type="PANTHER" id="PTHR11977">
    <property type="entry name" value="VILLIN"/>
    <property type="match status" value="1"/>
</dbReference>
<dbReference type="OMA" id="QKHIIYT"/>
<dbReference type="CDD" id="cd11290">
    <property type="entry name" value="gelsolin_S1_like"/>
    <property type="match status" value="1"/>
</dbReference>
<evidence type="ECO:0000313" key="10">
    <source>
        <dbReference type="Ensembl" id="ENSKMAP00000004563.1"/>
    </source>
</evidence>
<dbReference type="GO" id="GO:0051015">
    <property type="term" value="F:actin filament binding"/>
    <property type="evidence" value="ECO:0007669"/>
    <property type="project" value="InterPro"/>
</dbReference>
<sequence length="707" mass="78591">MVHKEFETAGKKPGLQVWRVEKMDLKPVPPQLYGDFFTGDAYIVLHTSQGPCFNVHSWIGDEASKDESGAAAIFLTQMDDHLKGHPVQFNEFQNEESVTFLGYFKSGIKYKKGGVASGFKHAVTNDMNVKRLLHVKGRRLIKATEVDLCWASFNKGDCFIIDLGKDIYHWSGSESNRYERLKTTQMANDIRDNERKGRASVHMTEEGSEPEAVIEELGPMPELPPGGCDITEEKKQKTMTSLYLISDATGEMTTSFLSNGPFKQTMLSQNECYILDDGANNNIFVWKGKDANPEERKAAMTAAHKFIEDKKYSSKTKVQVIPSGSENMMFKQFFFKWLEGETTGKTYTVGRIAKVEQIPFDSSKLHGNNTMAAQHSMVDDGSGKVQIWRVEGKDKAPVDPASYGHFYGGDCYLLLYSYNDGGRQKHIIYTWQGQKCTHDELTASAFLTVRLDDSMGGVATQVRVTQGQEPPHLVSLFKNKPLVVHLGGTSRKGGDSKAGSTRLFHIRQSSTKATRAVEVAASVSSLNTNDVFVLKLPNSLFVWKGKAASSDEMSAAKYVATFLGGTITEVEETKEPDGFWLALGGKGNYQTSKTLQNVVRPPRLFGCSNKTGRLTAEEVPGDFTQLDLATDDVMILDCWDQIFVWIGKEANETEKAGAPKIAQDYVDSDPSGRRGVPITTIKQGQEPPSFTGWFHAWDTNMWDKAHL</sequence>
<dbReference type="GO" id="GO:0005546">
    <property type="term" value="F:phosphatidylinositol-4,5-bisphosphate binding"/>
    <property type="evidence" value="ECO:0007669"/>
    <property type="project" value="TreeGrafter"/>
</dbReference>
<feature type="domain" description="Gelsolin-like" evidence="9">
    <location>
        <begin position="25"/>
        <end position="101"/>
    </location>
</feature>
<dbReference type="AlphaFoldDB" id="A0A3Q2ZLD7"/>
<reference evidence="10" key="2">
    <citation type="submission" date="2025-09" db="UniProtKB">
        <authorList>
            <consortium name="Ensembl"/>
        </authorList>
    </citation>
    <scope>IDENTIFICATION</scope>
</reference>
<dbReference type="FunFam" id="3.40.20.10:FF:000001">
    <property type="entry name" value="Gelsolin"/>
    <property type="match status" value="1"/>
</dbReference>
<keyword evidence="5" id="KW-0677">Repeat</keyword>
<evidence type="ECO:0000256" key="5">
    <source>
        <dbReference type="ARBA" id="ARBA00022737"/>
    </source>
</evidence>
<keyword evidence="4" id="KW-0963">Cytoplasm</keyword>
<dbReference type="STRING" id="37003.ENSKMAP00000004563"/>
<keyword evidence="8" id="KW-0206">Cytoskeleton</keyword>
<keyword evidence="7" id="KW-0009">Actin-binding</keyword>
<dbReference type="CDD" id="cd11292">
    <property type="entry name" value="gelsolin_S3_like"/>
    <property type="match status" value="1"/>
</dbReference>
<protein>
    <submittedName>
        <fullName evidence="10">Scinderin like a</fullName>
    </submittedName>
</protein>
<evidence type="ECO:0000259" key="9">
    <source>
        <dbReference type="Pfam" id="PF00626"/>
    </source>
</evidence>
<evidence type="ECO:0000256" key="3">
    <source>
        <dbReference type="ARBA" id="ARBA00022467"/>
    </source>
</evidence>
<dbReference type="PANTHER" id="PTHR11977:SF27">
    <property type="entry name" value="SCINDERIN LIKE A-RELATED"/>
    <property type="match status" value="1"/>
</dbReference>
<accession>A0A3Q2ZLD7</accession>
<dbReference type="GO" id="GO:0030031">
    <property type="term" value="P:cell projection assembly"/>
    <property type="evidence" value="ECO:0007669"/>
    <property type="project" value="TreeGrafter"/>
</dbReference>
<keyword evidence="11" id="KW-1185">Reference proteome</keyword>
<dbReference type="CDD" id="cd11293">
    <property type="entry name" value="gelsolin_S4_like"/>
    <property type="match status" value="1"/>
</dbReference>
<dbReference type="Proteomes" id="UP000264800">
    <property type="component" value="Unplaced"/>
</dbReference>
<dbReference type="Pfam" id="PF00626">
    <property type="entry name" value="Gelsolin"/>
    <property type="match status" value="6"/>
</dbReference>
<dbReference type="InterPro" id="IPR029006">
    <property type="entry name" value="ADF-H/Gelsolin-like_dom_sf"/>
</dbReference>
<dbReference type="GO" id="GO:0008154">
    <property type="term" value="P:actin polymerization or depolymerization"/>
    <property type="evidence" value="ECO:0007669"/>
    <property type="project" value="TreeGrafter"/>
</dbReference>
<proteinExistence type="inferred from homology"/>
<evidence type="ECO:0000313" key="11">
    <source>
        <dbReference type="Proteomes" id="UP000264800"/>
    </source>
</evidence>
<dbReference type="FunFam" id="3.40.20.10:FF:000002">
    <property type="entry name" value="Gelsolin"/>
    <property type="match status" value="1"/>
</dbReference>
<dbReference type="SUPFAM" id="SSF82754">
    <property type="entry name" value="C-terminal, gelsolin-like domain of Sec23/24"/>
    <property type="match status" value="1"/>
</dbReference>
<evidence type="ECO:0000256" key="1">
    <source>
        <dbReference type="ARBA" id="ARBA00004245"/>
    </source>
</evidence>
<comment type="similarity">
    <text evidence="2">Belongs to the villin/gelsolin family.</text>
</comment>
<comment type="subcellular location">
    <subcellularLocation>
        <location evidence="1">Cytoplasm</location>
        <location evidence="1">Cytoskeleton</location>
    </subcellularLocation>
</comment>
<name>A0A3Q2ZLD7_KRYMA</name>
<dbReference type="SUPFAM" id="SSF55753">
    <property type="entry name" value="Actin depolymerizing proteins"/>
    <property type="match status" value="5"/>
</dbReference>
<dbReference type="RefSeq" id="XP_017289225.1">
    <property type="nucleotide sequence ID" value="XM_017433736.3"/>
</dbReference>
<dbReference type="GO" id="GO:0005737">
    <property type="term" value="C:cytoplasm"/>
    <property type="evidence" value="ECO:0007669"/>
    <property type="project" value="TreeGrafter"/>
</dbReference>
<dbReference type="KEGG" id="kmr:108246273"/>
<dbReference type="CDD" id="cd11288">
    <property type="entry name" value="gelsolin_S5_like"/>
    <property type="match status" value="1"/>
</dbReference>
<keyword evidence="3" id="KW-0117">Actin capping</keyword>
<dbReference type="GO" id="GO:0007417">
    <property type="term" value="P:central nervous system development"/>
    <property type="evidence" value="ECO:0007669"/>
    <property type="project" value="TreeGrafter"/>
</dbReference>
<evidence type="ECO:0000256" key="6">
    <source>
        <dbReference type="ARBA" id="ARBA00022837"/>
    </source>
</evidence>
<feature type="domain" description="Gelsolin-like" evidence="9">
    <location>
        <begin position="141"/>
        <end position="212"/>
    </location>
</feature>
<evidence type="ECO:0000256" key="8">
    <source>
        <dbReference type="ARBA" id="ARBA00023212"/>
    </source>
</evidence>
<dbReference type="GeneID" id="108246273"/>
<evidence type="ECO:0000256" key="7">
    <source>
        <dbReference type="ARBA" id="ARBA00023203"/>
    </source>
</evidence>
<organism evidence="10 11">
    <name type="scientific">Kryptolebias marmoratus</name>
    <name type="common">Mangrove killifish</name>
    <name type="synonym">Rivulus marmoratus</name>
    <dbReference type="NCBI Taxonomy" id="37003"/>
    <lineage>
        <taxon>Eukaryota</taxon>
        <taxon>Metazoa</taxon>
        <taxon>Chordata</taxon>
        <taxon>Craniata</taxon>
        <taxon>Vertebrata</taxon>
        <taxon>Euteleostomi</taxon>
        <taxon>Actinopterygii</taxon>
        <taxon>Neopterygii</taxon>
        <taxon>Teleostei</taxon>
        <taxon>Neoteleostei</taxon>
        <taxon>Acanthomorphata</taxon>
        <taxon>Ovalentaria</taxon>
        <taxon>Atherinomorphae</taxon>
        <taxon>Cyprinodontiformes</taxon>
        <taxon>Rivulidae</taxon>
        <taxon>Kryptolebias</taxon>
    </lineage>
</organism>
<dbReference type="InterPro" id="IPR007122">
    <property type="entry name" value="Villin/Gelsolin"/>
</dbReference>
<evidence type="ECO:0000256" key="2">
    <source>
        <dbReference type="ARBA" id="ARBA00008418"/>
    </source>
</evidence>
<dbReference type="FunFam" id="3.40.20.10:FF:000040">
    <property type="entry name" value="macrophage-capping protein-like isoform X1"/>
    <property type="match status" value="1"/>
</dbReference>
<dbReference type="Ensembl" id="ENSKMAT00000004648.1">
    <property type="protein sequence ID" value="ENSKMAP00000004563.1"/>
    <property type="gene ID" value="ENSKMAG00000003478.1"/>
</dbReference>
<evidence type="ECO:0000256" key="4">
    <source>
        <dbReference type="ARBA" id="ARBA00022490"/>
    </source>
</evidence>
<feature type="domain" description="Gelsolin-like" evidence="9">
    <location>
        <begin position="617"/>
        <end position="690"/>
    </location>
</feature>
<reference evidence="10" key="1">
    <citation type="submission" date="2025-08" db="UniProtKB">
        <authorList>
            <consortium name="Ensembl"/>
        </authorList>
    </citation>
    <scope>IDENTIFICATION</scope>
</reference>
<dbReference type="OrthoDB" id="6375767at2759"/>
<dbReference type="FunFam" id="3.40.20.10:FF:000004">
    <property type="entry name" value="Gelsolin"/>
    <property type="match status" value="1"/>
</dbReference>
<feature type="domain" description="Gelsolin-like" evidence="9">
    <location>
        <begin position="514"/>
        <end position="570"/>
    </location>
</feature>
<feature type="domain" description="Gelsolin-like" evidence="9">
    <location>
        <begin position="261"/>
        <end position="330"/>
    </location>
</feature>